<comment type="similarity">
    <text evidence="5">Belongs to the peptidase S8 family.</text>
</comment>
<dbReference type="AlphaFoldDB" id="A0A0Q1C054"/>
<protein>
    <submittedName>
        <fullName evidence="7">Peptidase S8</fullName>
    </submittedName>
</protein>
<dbReference type="Gene3D" id="2.60.120.380">
    <property type="match status" value="1"/>
</dbReference>
<gene>
    <name evidence="7" type="ORF">AAY42_11955</name>
</gene>
<dbReference type="PATRIC" id="fig|1547436.3.peg.2470"/>
<evidence type="ECO:0000256" key="3">
    <source>
        <dbReference type="ARBA" id="ARBA00022801"/>
    </source>
</evidence>
<dbReference type="SUPFAM" id="SSF49265">
    <property type="entry name" value="Fibronectin type III"/>
    <property type="match status" value="1"/>
</dbReference>
<keyword evidence="1 5" id="KW-0645">Protease</keyword>
<dbReference type="PROSITE" id="PS00138">
    <property type="entry name" value="SUBTILASE_SER"/>
    <property type="match status" value="1"/>
</dbReference>
<feature type="active site" description="Charge relay system" evidence="5">
    <location>
        <position position="163"/>
    </location>
</feature>
<evidence type="ECO:0000313" key="7">
    <source>
        <dbReference type="EMBL" id="KQC30505.1"/>
    </source>
</evidence>
<dbReference type="GO" id="GO:0004252">
    <property type="term" value="F:serine-type endopeptidase activity"/>
    <property type="evidence" value="ECO:0007669"/>
    <property type="project" value="UniProtKB-UniRule"/>
</dbReference>
<evidence type="ECO:0000256" key="5">
    <source>
        <dbReference type="PROSITE-ProRule" id="PRU01240"/>
    </source>
</evidence>
<dbReference type="RefSeq" id="WP_055395499.1">
    <property type="nucleotide sequence ID" value="NZ_LCTZ01000002.1"/>
</dbReference>
<dbReference type="InterPro" id="IPR051048">
    <property type="entry name" value="Peptidase_S8/S53_subtilisin"/>
</dbReference>
<dbReference type="PRINTS" id="PR00723">
    <property type="entry name" value="SUBTILISIN"/>
</dbReference>
<dbReference type="InterPro" id="IPR008979">
    <property type="entry name" value="Galactose-bd-like_sf"/>
</dbReference>
<dbReference type="NCBIfam" id="TIGR04183">
    <property type="entry name" value="Por_Secre_tail"/>
    <property type="match status" value="1"/>
</dbReference>
<dbReference type="InterPro" id="IPR026444">
    <property type="entry name" value="Secre_tail"/>
</dbReference>
<dbReference type="STRING" id="346185.AAY42_11955"/>
<dbReference type="PROSITE" id="PS51892">
    <property type="entry name" value="SUBTILASE"/>
    <property type="match status" value="1"/>
</dbReference>
<evidence type="ECO:0000259" key="6">
    <source>
        <dbReference type="PROSITE" id="PS50853"/>
    </source>
</evidence>
<keyword evidence="8" id="KW-1185">Reference proteome</keyword>
<feature type="active site" description="Charge relay system" evidence="5">
    <location>
        <position position="136"/>
    </location>
</feature>
<dbReference type="CDD" id="cd00063">
    <property type="entry name" value="FN3"/>
    <property type="match status" value="1"/>
</dbReference>
<dbReference type="PANTHER" id="PTHR43399">
    <property type="entry name" value="SUBTILISIN-RELATED"/>
    <property type="match status" value="1"/>
</dbReference>
<dbReference type="EMBL" id="LCTZ01000002">
    <property type="protein sequence ID" value="KQC30505.1"/>
    <property type="molecule type" value="Genomic_DNA"/>
</dbReference>
<feature type="active site" description="Charge relay system" evidence="5">
    <location>
        <position position="351"/>
    </location>
</feature>
<dbReference type="InterPro" id="IPR023828">
    <property type="entry name" value="Peptidase_S8_Ser-AS"/>
</dbReference>
<name>A0A0Q1C054_9FLAO</name>
<keyword evidence="2" id="KW-0732">Signal</keyword>
<dbReference type="InterPro" id="IPR036116">
    <property type="entry name" value="FN3_sf"/>
</dbReference>
<organism evidence="7 8">
    <name type="scientific">Flagellimonas eckloniae</name>
    <dbReference type="NCBI Taxonomy" id="346185"/>
    <lineage>
        <taxon>Bacteria</taxon>
        <taxon>Pseudomonadati</taxon>
        <taxon>Bacteroidota</taxon>
        <taxon>Flavobacteriia</taxon>
        <taxon>Flavobacteriales</taxon>
        <taxon>Flavobacteriaceae</taxon>
        <taxon>Flagellimonas</taxon>
    </lineage>
</organism>
<dbReference type="InterPro" id="IPR000209">
    <property type="entry name" value="Peptidase_S8/S53_dom"/>
</dbReference>
<evidence type="ECO:0000313" key="8">
    <source>
        <dbReference type="Proteomes" id="UP000050827"/>
    </source>
</evidence>
<comment type="caution">
    <text evidence="7">The sequence shown here is derived from an EMBL/GenBank/DDBJ whole genome shotgun (WGS) entry which is preliminary data.</text>
</comment>
<dbReference type="Gene3D" id="2.60.40.10">
    <property type="entry name" value="Immunoglobulins"/>
    <property type="match status" value="1"/>
</dbReference>
<evidence type="ECO:0000256" key="2">
    <source>
        <dbReference type="ARBA" id="ARBA00022729"/>
    </source>
</evidence>
<accession>A0A0Q1C054</accession>
<evidence type="ECO:0000256" key="1">
    <source>
        <dbReference type="ARBA" id="ARBA00022670"/>
    </source>
</evidence>
<dbReference type="InterPro" id="IPR003961">
    <property type="entry name" value="FN3_dom"/>
</dbReference>
<keyword evidence="4 5" id="KW-0720">Serine protease</keyword>
<dbReference type="SUPFAM" id="SSF49785">
    <property type="entry name" value="Galactose-binding domain-like"/>
    <property type="match status" value="1"/>
</dbReference>
<feature type="domain" description="Fibronectin type-III" evidence="6">
    <location>
        <begin position="557"/>
        <end position="643"/>
    </location>
</feature>
<evidence type="ECO:0000256" key="4">
    <source>
        <dbReference type="ARBA" id="ARBA00022825"/>
    </source>
</evidence>
<dbReference type="InterPro" id="IPR015500">
    <property type="entry name" value="Peptidase_S8_subtilisin-rel"/>
</dbReference>
<dbReference type="SUPFAM" id="SSF52743">
    <property type="entry name" value="Subtilisin-like"/>
    <property type="match status" value="1"/>
</dbReference>
<dbReference type="Pfam" id="PF00041">
    <property type="entry name" value="fn3"/>
    <property type="match status" value="1"/>
</dbReference>
<dbReference type="InterPro" id="IPR013783">
    <property type="entry name" value="Ig-like_fold"/>
</dbReference>
<dbReference type="Gene3D" id="3.40.50.200">
    <property type="entry name" value="Peptidase S8/S53 domain"/>
    <property type="match status" value="1"/>
</dbReference>
<dbReference type="PROSITE" id="PS50853">
    <property type="entry name" value="FN3"/>
    <property type="match status" value="1"/>
</dbReference>
<dbReference type="OrthoDB" id="9792152at2"/>
<dbReference type="PANTHER" id="PTHR43399:SF5">
    <property type="entry name" value="PEPTIDASE S8 FAMILY WITH PROTEASE-ASSOCIATED DOMAIN"/>
    <property type="match status" value="1"/>
</dbReference>
<sequence>MDCKIPTWAPGIFSSFLFSLLSISSVFGQSKSEKEFIQSTYNQYKIGSFISKMEAEHQSKEAKIKQLLNDNNWRQSEKLSDGTVVALKDIGADGTPLFYTTLNDPSNQVSRAHTLYSDGLMSLGLDGSGMQVGVWDAGIARTTHQEFDVRAKNGDGSDEVGSHATLVTGNLISAGIKPNAKGVAYGAEALTHNWTRDKIEVAEAAANGLLLSNHSYGIKSDRVPDWYFGSYIRVSQDWDKIMYNAPYYLMVTAAGNAQKSYDNETPIFGTTADGFDLLLGFATSKNGLTIAGANTKIGSNGELQEANVASYSSLGPVDDGRVKPDLAGDGSSIFSTSSTTNTSYDTSAGTSMAAPGVTGALLLLQQYHEELYGGFMKAATLKGLALHTADDVDAQGPDYKMGWGIMNARAAAEVLQNKEYSSLIEEESLVDGETFSMTINAKEGEKMVASISWTDPEGEYINRGDLNGTTPALMNDLDIRITKNGNTYYPWKLNASRVNDAATKGDNLVDPFERIEIDNASGEYIITVSHKGALINGFQDFSLIVSGAQVSKCDIETPLDVELLSSTENSSTILWTEAEETLFEVQYKSTAENNWKSELIWENSLELPNLEEGITYEARIRSICTENIVSEFSEEIQFEFNGTETELIAYEAFAFDETLQITVYPNPTTEWLTVGAKLSEDAVYSVITTSGNTIKKGNPTGAINVSDLSSGLYVLVVQDYSGIKSSKFYKN</sequence>
<dbReference type="Proteomes" id="UP000050827">
    <property type="component" value="Unassembled WGS sequence"/>
</dbReference>
<keyword evidence="3 5" id="KW-0378">Hydrolase</keyword>
<dbReference type="GO" id="GO:0006508">
    <property type="term" value="P:proteolysis"/>
    <property type="evidence" value="ECO:0007669"/>
    <property type="project" value="UniProtKB-KW"/>
</dbReference>
<dbReference type="Pfam" id="PF18962">
    <property type="entry name" value="Por_Secre_tail"/>
    <property type="match status" value="1"/>
</dbReference>
<dbReference type="InterPro" id="IPR036852">
    <property type="entry name" value="Peptidase_S8/S53_dom_sf"/>
</dbReference>
<dbReference type="Pfam" id="PF00082">
    <property type="entry name" value="Peptidase_S8"/>
    <property type="match status" value="1"/>
</dbReference>
<reference evidence="7 8" key="1">
    <citation type="submission" date="2015-04" db="EMBL/GenBank/DDBJ databases">
        <title>Complete genome of flavobacterium.</title>
        <authorList>
            <person name="Kwon Y.M."/>
            <person name="Kim S.-J."/>
        </authorList>
    </citation>
    <scope>NUCLEOTIDE SEQUENCE [LARGE SCALE GENOMIC DNA]</scope>
    <source>
        <strain evidence="7 8">DK169</strain>
    </source>
</reference>
<proteinExistence type="inferred from homology"/>